<gene>
    <name evidence="2" type="ORF">PMAYCL1PPCAC_02095</name>
</gene>
<comment type="caution">
    <text evidence="2">The sequence shown here is derived from an EMBL/GenBank/DDBJ whole genome shotgun (WGS) entry which is preliminary data.</text>
</comment>
<name>A0AAN4Z617_9BILA</name>
<keyword evidence="3" id="KW-1185">Reference proteome</keyword>
<dbReference type="AlphaFoldDB" id="A0AAN4Z617"/>
<protein>
    <submittedName>
        <fullName evidence="2">Uncharacterized protein</fullName>
    </submittedName>
</protein>
<sequence length="115" mass="12498">MGFSCFSLIPSRNDERRPEGSSATRSILFHVSTIPSMPTKSSSDTSRQLSCRSVREERSLIFSISGRIPSSSNTGDSDERSLFLIASSIPESAARLPCTILSRSANAFLAPRNTL</sequence>
<proteinExistence type="predicted"/>
<dbReference type="Proteomes" id="UP001328107">
    <property type="component" value="Unassembled WGS sequence"/>
</dbReference>
<organism evidence="2 3">
    <name type="scientific">Pristionchus mayeri</name>
    <dbReference type="NCBI Taxonomy" id="1317129"/>
    <lineage>
        <taxon>Eukaryota</taxon>
        <taxon>Metazoa</taxon>
        <taxon>Ecdysozoa</taxon>
        <taxon>Nematoda</taxon>
        <taxon>Chromadorea</taxon>
        <taxon>Rhabditida</taxon>
        <taxon>Rhabditina</taxon>
        <taxon>Diplogasteromorpha</taxon>
        <taxon>Diplogasteroidea</taxon>
        <taxon>Neodiplogasteridae</taxon>
        <taxon>Pristionchus</taxon>
    </lineage>
</organism>
<dbReference type="EMBL" id="BTRK01000001">
    <property type="protein sequence ID" value="GMR31900.1"/>
    <property type="molecule type" value="Genomic_DNA"/>
</dbReference>
<feature type="region of interest" description="Disordered" evidence="1">
    <location>
        <begin position="1"/>
        <end position="24"/>
    </location>
</feature>
<accession>A0AAN4Z617</accession>
<reference evidence="3" key="1">
    <citation type="submission" date="2022-10" db="EMBL/GenBank/DDBJ databases">
        <title>Genome assembly of Pristionchus species.</title>
        <authorList>
            <person name="Yoshida K."/>
            <person name="Sommer R.J."/>
        </authorList>
    </citation>
    <scope>NUCLEOTIDE SEQUENCE [LARGE SCALE GENOMIC DNA]</scope>
    <source>
        <strain evidence="3">RS5460</strain>
    </source>
</reference>
<evidence type="ECO:0000313" key="2">
    <source>
        <dbReference type="EMBL" id="GMR31900.1"/>
    </source>
</evidence>
<evidence type="ECO:0000256" key="1">
    <source>
        <dbReference type="SAM" id="MobiDB-lite"/>
    </source>
</evidence>
<feature type="non-terminal residue" evidence="2">
    <location>
        <position position="115"/>
    </location>
</feature>
<evidence type="ECO:0000313" key="3">
    <source>
        <dbReference type="Proteomes" id="UP001328107"/>
    </source>
</evidence>